<feature type="region of interest" description="Disordered" evidence="1">
    <location>
        <begin position="1"/>
        <end position="24"/>
    </location>
</feature>
<evidence type="ECO:0000313" key="2">
    <source>
        <dbReference type="EMBL" id="MCQ4631660.1"/>
    </source>
</evidence>
<evidence type="ECO:0000256" key="1">
    <source>
        <dbReference type="SAM" id="MobiDB-lite"/>
    </source>
</evidence>
<reference evidence="2" key="1">
    <citation type="submission" date="2021-07" db="EMBL/GenBank/DDBJ databases">
        <title>Shinella sp. nov., a novel member of the genus Shinella from water.</title>
        <authorList>
            <person name="Deng Y."/>
        </authorList>
    </citation>
    <scope>NUCLEOTIDE SEQUENCE</scope>
    <source>
        <strain evidence="2">CPCC 100929</strain>
    </source>
</reference>
<dbReference type="EMBL" id="WHSB02000005">
    <property type="protein sequence ID" value="MCQ4631660.1"/>
    <property type="molecule type" value="Genomic_DNA"/>
</dbReference>
<gene>
    <name evidence="2" type="ORF">GB927_016535</name>
</gene>
<proteinExistence type="predicted"/>
<keyword evidence="3" id="KW-1185">Reference proteome</keyword>
<comment type="caution">
    <text evidence="2">The sequence shown here is derived from an EMBL/GenBank/DDBJ whole genome shotgun (WGS) entry which is preliminary data.</text>
</comment>
<evidence type="ECO:0000313" key="3">
    <source>
        <dbReference type="Proteomes" id="UP000996601"/>
    </source>
</evidence>
<protein>
    <submittedName>
        <fullName evidence="2">Uncharacterized protein</fullName>
    </submittedName>
</protein>
<dbReference type="RefSeq" id="WP_256118277.1">
    <property type="nucleotide sequence ID" value="NZ_WHSB02000005.1"/>
</dbReference>
<feature type="compositionally biased region" description="Basic and acidic residues" evidence="1">
    <location>
        <begin position="1"/>
        <end position="10"/>
    </location>
</feature>
<name>A0ABT1R902_9HYPH</name>
<sequence length="158" mass="17416">MHKNAQKIEGKPVGQSVASRQDDLQGIEGDSESWPFGEVTIGNGSIVFCKLLDTWLTVFRAEGKAFATISFKIKALGWYTRKAFVNPPGGLGVKATFYVNGAPLDQVTFRLMDQWCNDDGRPEIDRVEIDPNTFSLIGGCSLEIDESKTWHKCGVFPG</sequence>
<organism evidence="2 3">
    <name type="scientific">Shinella lacus</name>
    <dbReference type="NCBI Taxonomy" id="2654216"/>
    <lineage>
        <taxon>Bacteria</taxon>
        <taxon>Pseudomonadati</taxon>
        <taxon>Pseudomonadota</taxon>
        <taxon>Alphaproteobacteria</taxon>
        <taxon>Hyphomicrobiales</taxon>
        <taxon>Rhizobiaceae</taxon>
        <taxon>Shinella</taxon>
    </lineage>
</organism>
<dbReference type="Proteomes" id="UP000996601">
    <property type="component" value="Unassembled WGS sequence"/>
</dbReference>
<accession>A0ABT1R902</accession>